<reference evidence="1 2" key="1">
    <citation type="submission" date="2019-03" db="EMBL/GenBank/DDBJ databases">
        <title>Genomics of glacier-inhabiting Cryobacterium strains.</title>
        <authorList>
            <person name="Liu Q."/>
            <person name="Xin Y.-H."/>
        </authorList>
    </citation>
    <scope>NUCLEOTIDE SEQUENCE [LARGE SCALE GENOMIC DNA]</scope>
    <source>
        <strain evidence="1 2">Sr39</strain>
    </source>
</reference>
<evidence type="ECO:0000313" key="2">
    <source>
        <dbReference type="Proteomes" id="UP000298170"/>
    </source>
</evidence>
<proteinExistence type="predicted"/>
<dbReference type="AlphaFoldDB" id="A0A4R9AHT0"/>
<comment type="caution">
    <text evidence="1">The sequence shown here is derived from an EMBL/GenBank/DDBJ whole genome shotgun (WGS) entry which is preliminary data.</text>
</comment>
<evidence type="ECO:0000313" key="1">
    <source>
        <dbReference type="EMBL" id="TFD62057.1"/>
    </source>
</evidence>
<dbReference type="RefSeq" id="WP_134513338.1">
    <property type="nucleotide sequence ID" value="NZ_SOHJ01000003.1"/>
</dbReference>
<gene>
    <name evidence="1" type="ORF">E3T39_03335</name>
</gene>
<sequence length="95" mass="10545">MDHAMQSYRLTINDDWFYLSGDYNVSALKAAMTAAVHSGGGFVDIFSSLRSQTSLLITAHSIVKLEAIFAEDLPDPIESTPTLGHSYIDDDYWLD</sequence>
<accession>A0A4R9AHT0</accession>
<organism evidence="1 2">
    <name type="scientific">Cryobacterium suzukii</name>
    <dbReference type="NCBI Taxonomy" id="1259198"/>
    <lineage>
        <taxon>Bacteria</taxon>
        <taxon>Bacillati</taxon>
        <taxon>Actinomycetota</taxon>
        <taxon>Actinomycetes</taxon>
        <taxon>Micrococcales</taxon>
        <taxon>Microbacteriaceae</taxon>
        <taxon>Cryobacterium</taxon>
    </lineage>
</organism>
<dbReference type="Proteomes" id="UP000298170">
    <property type="component" value="Unassembled WGS sequence"/>
</dbReference>
<protein>
    <submittedName>
        <fullName evidence="1">Uncharacterized protein</fullName>
    </submittedName>
</protein>
<keyword evidence="2" id="KW-1185">Reference proteome</keyword>
<dbReference type="EMBL" id="SOHJ01000003">
    <property type="protein sequence ID" value="TFD62057.1"/>
    <property type="molecule type" value="Genomic_DNA"/>
</dbReference>
<dbReference type="OrthoDB" id="5119276at2"/>
<name>A0A4R9AHT0_9MICO</name>